<accession>A0A1L9SWM9</accession>
<evidence type="ECO:0008006" key="3">
    <source>
        <dbReference type="Google" id="ProtNLM"/>
    </source>
</evidence>
<dbReference type="Gene3D" id="3.90.1200.10">
    <property type="match status" value="1"/>
</dbReference>
<organism evidence="1 2">
    <name type="scientific">Penicilliopsis zonata CBS 506.65</name>
    <dbReference type="NCBI Taxonomy" id="1073090"/>
    <lineage>
        <taxon>Eukaryota</taxon>
        <taxon>Fungi</taxon>
        <taxon>Dikarya</taxon>
        <taxon>Ascomycota</taxon>
        <taxon>Pezizomycotina</taxon>
        <taxon>Eurotiomycetes</taxon>
        <taxon>Eurotiomycetidae</taxon>
        <taxon>Eurotiales</taxon>
        <taxon>Aspergillaceae</taxon>
        <taxon>Penicilliopsis</taxon>
    </lineage>
</organism>
<reference evidence="2" key="1">
    <citation type="journal article" date="2017" name="Genome Biol.">
        <title>Comparative genomics reveals high biological diversity and specific adaptations in the industrially and medically important fungal genus Aspergillus.</title>
        <authorList>
            <person name="de Vries R.P."/>
            <person name="Riley R."/>
            <person name="Wiebenga A."/>
            <person name="Aguilar-Osorio G."/>
            <person name="Amillis S."/>
            <person name="Uchima C.A."/>
            <person name="Anderluh G."/>
            <person name="Asadollahi M."/>
            <person name="Askin M."/>
            <person name="Barry K."/>
            <person name="Battaglia E."/>
            <person name="Bayram O."/>
            <person name="Benocci T."/>
            <person name="Braus-Stromeyer S.A."/>
            <person name="Caldana C."/>
            <person name="Canovas D."/>
            <person name="Cerqueira G.C."/>
            <person name="Chen F."/>
            <person name="Chen W."/>
            <person name="Choi C."/>
            <person name="Clum A."/>
            <person name="Dos Santos R.A."/>
            <person name="Damasio A.R."/>
            <person name="Diallinas G."/>
            <person name="Emri T."/>
            <person name="Fekete E."/>
            <person name="Flipphi M."/>
            <person name="Freyberg S."/>
            <person name="Gallo A."/>
            <person name="Gournas C."/>
            <person name="Habgood R."/>
            <person name="Hainaut M."/>
            <person name="Harispe M.L."/>
            <person name="Henrissat B."/>
            <person name="Hilden K.S."/>
            <person name="Hope R."/>
            <person name="Hossain A."/>
            <person name="Karabika E."/>
            <person name="Karaffa L."/>
            <person name="Karanyi Z."/>
            <person name="Krasevec N."/>
            <person name="Kuo A."/>
            <person name="Kusch H."/>
            <person name="LaButti K."/>
            <person name="Lagendijk E.L."/>
            <person name="Lapidus A."/>
            <person name="Levasseur A."/>
            <person name="Lindquist E."/>
            <person name="Lipzen A."/>
            <person name="Logrieco A.F."/>
            <person name="MacCabe A."/>
            <person name="Maekelae M.R."/>
            <person name="Malavazi I."/>
            <person name="Melin P."/>
            <person name="Meyer V."/>
            <person name="Mielnichuk N."/>
            <person name="Miskei M."/>
            <person name="Molnar A.P."/>
            <person name="Mule G."/>
            <person name="Ngan C.Y."/>
            <person name="Orejas M."/>
            <person name="Orosz E."/>
            <person name="Ouedraogo J.P."/>
            <person name="Overkamp K.M."/>
            <person name="Park H.-S."/>
            <person name="Perrone G."/>
            <person name="Piumi F."/>
            <person name="Punt P.J."/>
            <person name="Ram A.F."/>
            <person name="Ramon A."/>
            <person name="Rauscher S."/>
            <person name="Record E."/>
            <person name="Riano-Pachon D.M."/>
            <person name="Robert V."/>
            <person name="Roehrig J."/>
            <person name="Ruller R."/>
            <person name="Salamov A."/>
            <person name="Salih N.S."/>
            <person name="Samson R.A."/>
            <person name="Sandor E."/>
            <person name="Sanguinetti M."/>
            <person name="Schuetze T."/>
            <person name="Sepcic K."/>
            <person name="Shelest E."/>
            <person name="Sherlock G."/>
            <person name="Sophianopoulou V."/>
            <person name="Squina F.M."/>
            <person name="Sun H."/>
            <person name="Susca A."/>
            <person name="Todd R.B."/>
            <person name="Tsang A."/>
            <person name="Unkles S.E."/>
            <person name="van de Wiele N."/>
            <person name="van Rossen-Uffink D."/>
            <person name="Oliveira J.V."/>
            <person name="Vesth T.C."/>
            <person name="Visser J."/>
            <person name="Yu J.-H."/>
            <person name="Zhou M."/>
            <person name="Andersen M.R."/>
            <person name="Archer D.B."/>
            <person name="Baker S.E."/>
            <person name="Benoit I."/>
            <person name="Brakhage A.A."/>
            <person name="Braus G.H."/>
            <person name="Fischer R."/>
            <person name="Frisvad J.C."/>
            <person name="Goldman G.H."/>
            <person name="Houbraken J."/>
            <person name="Oakley B."/>
            <person name="Pocsi I."/>
            <person name="Scazzocchio C."/>
            <person name="Seiboth B."/>
            <person name="vanKuyk P.A."/>
            <person name="Wortman J."/>
            <person name="Dyer P.S."/>
            <person name="Grigoriev I.V."/>
        </authorList>
    </citation>
    <scope>NUCLEOTIDE SEQUENCE [LARGE SCALE GENOMIC DNA]</scope>
    <source>
        <strain evidence="2">CBS 506.65</strain>
    </source>
</reference>
<evidence type="ECO:0000313" key="1">
    <source>
        <dbReference type="EMBL" id="OJJ51612.1"/>
    </source>
</evidence>
<dbReference type="GeneID" id="34615083"/>
<keyword evidence="2" id="KW-1185">Reference proteome</keyword>
<dbReference type="Proteomes" id="UP000184188">
    <property type="component" value="Unassembled WGS sequence"/>
</dbReference>
<dbReference type="SUPFAM" id="SSF56112">
    <property type="entry name" value="Protein kinase-like (PK-like)"/>
    <property type="match status" value="1"/>
</dbReference>
<dbReference type="InterPro" id="IPR011009">
    <property type="entry name" value="Kinase-like_dom_sf"/>
</dbReference>
<dbReference type="PANTHER" id="PTHR21310:SF59">
    <property type="entry name" value="AMINOGLYCOSIDE PHOSPHOTRANSFERASE DOMAIN-CONTAINING PROTEIN"/>
    <property type="match status" value="1"/>
</dbReference>
<name>A0A1L9SWM9_9EURO</name>
<dbReference type="RefSeq" id="XP_022586122.1">
    <property type="nucleotide sequence ID" value="XM_022728619.1"/>
</dbReference>
<proteinExistence type="predicted"/>
<dbReference type="PANTHER" id="PTHR21310">
    <property type="entry name" value="AMINOGLYCOSIDE PHOSPHOTRANSFERASE-RELATED-RELATED"/>
    <property type="match status" value="1"/>
</dbReference>
<dbReference type="AlphaFoldDB" id="A0A1L9SWM9"/>
<gene>
    <name evidence="1" type="ORF">ASPZODRAFT_56548</name>
</gene>
<dbReference type="InterPro" id="IPR051678">
    <property type="entry name" value="AGP_Transferase"/>
</dbReference>
<dbReference type="EMBL" id="KV878336">
    <property type="protein sequence ID" value="OJJ51612.1"/>
    <property type="molecule type" value="Genomic_DNA"/>
</dbReference>
<dbReference type="STRING" id="1073090.A0A1L9SWM9"/>
<dbReference type="VEuPathDB" id="FungiDB:ASPZODRAFT_56548"/>
<evidence type="ECO:0000313" key="2">
    <source>
        <dbReference type="Proteomes" id="UP000184188"/>
    </source>
</evidence>
<protein>
    <recommendedName>
        <fullName evidence="3">Aminoglycoside phosphotransferase domain-containing protein</fullName>
    </recommendedName>
</protein>
<dbReference type="OrthoDB" id="5210591at2759"/>
<sequence>MSPPGLEIDTSEEHQLQSILYPLFPHTVRLQRVQSLEGHLHPLRLLTLSNGVQLILKSYPRPTTALLRRERFLLETEARMLAILNQSANPCLPQLFQYDPQGAAGQSAFLLRQYVKGTTLQEMQTLLSPQERNDIDRHLGFLANMVGQHVAPLFGPLDRVASGVGSQSWREAFFALFEGVLRDAEDMFIHLPYSEIRYEISRLAPSLEQITLPRLVVIDFGHPSQVLLDQDSRQLSGVIDLSHAIWGDILMAEIFDDASPAVWDGFGLQLTQTKLEQARLLLYSCYRSVYRITAQYYRNRDETTEIDARRRLTATIAKLEAMELA</sequence>